<dbReference type="SUPFAM" id="SSF54106">
    <property type="entry name" value="LysM domain"/>
    <property type="match status" value="1"/>
</dbReference>
<organism evidence="3 4">
    <name type="scientific">Chloropicon roscoffensis</name>
    <dbReference type="NCBI Taxonomy" id="1461544"/>
    <lineage>
        <taxon>Eukaryota</taxon>
        <taxon>Viridiplantae</taxon>
        <taxon>Chlorophyta</taxon>
        <taxon>Chloropicophyceae</taxon>
        <taxon>Chloropicales</taxon>
        <taxon>Chloropicaceae</taxon>
        <taxon>Chloropicon</taxon>
    </lineage>
</organism>
<dbReference type="InterPro" id="IPR008258">
    <property type="entry name" value="Transglycosylase_SLT_dom_1"/>
</dbReference>
<accession>A0AAX4PNS3</accession>
<evidence type="ECO:0000259" key="2">
    <source>
        <dbReference type="PROSITE" id="PS51782"/>
    </source>
</evidence>
<protein>
    <submittedName>
        <fullName evidence="3">LysM domain-containing protein</fullName>
    </submittedName>
</protein>
<evidence type="ECO:0000256" key="1">
    <source>
        <dbReference type="SAM" id="MobiDB-lite"/>
    </source>
</evidence>
<dbReference type="SMART" id="SM00257">
    <property type="entry name" value="LysM"/>
    <property type="match status" value="1"/>
</dbReference>
<evidence type="ECO:0000313" key="4">
    <source>
        <dbReference type="Proteomes" id="UP001472866"/>
    </source>
</evidence>
<evidence type="ECO:0000313" key="3">
    <source>
        <dbReference type="EMBL" id="WZN67325.1"/>
    </source>
</evidence>
<dbReference type="Pfam" id="PF01476">
    <property type="entry name" value="LysM"/>
    <property type="match status" value="1"/>
</dbReference>
<dbReference type="PANTHER" id="PTHR37179">
    <property type="entry name" value="TRANSGLYCOSYLASE"/>
    <property type="match status" value="1"/>
</dbReference>
<dbReference type="Pfam" id="PF01464">
    <property type="entry name" value="SLT"/>
    <property type="match status" value="1"/>
</dbReference>
<keyword evidence="4" id="KW-1185">Reference proteome</keyword>
<proteinExistence type="predicted"/>
<feature type="domain" description="LysM" evidence="2">
    <location>
        <begin position="166"/>
        <end position="210"/>
    </location>
</feature>
<dbReference type="AlphaFoldDB" id="A0AAX4PNS3"/>
<dbReference type="SUPFAM" id="SSF53955">
    <property type="entry name" value="Lysozyme-like"/>
    <property type="match status" value="1"/>
</dbReference>
<gene>
    <name evidence="3" type="ORF">HKI87_19g89000</name>
</gene>
<dbReference type="PROSITE" id="PS51782">
    <property type="entry name" value="LYSM"/>
    <property type="match status" value="1"/>
</dbReference>
<dbReference type="Proteomes" id="UP001472866">
    <property type="component" value="Chromosome 19"/>
</dbReference>
<dbReference type="InterPro" id="IPR023346">
    <property type="entry name" value="Lysozyme-like_dom_sf"/>
</dbReference>
<dbReference type="Gene3D" id="3.10.350.10">
    <property type="entry name" value="LysM domain"/>
    <property type="match status" value="1"/>
</dbReference>
<dbReference type="EMBL" id="CP151519">
    <property type="protein sequence ID" value="WZN67325.1"/>
    <property type="molecule type" value="Genomic_DNA"/>
</dbReference>
<dbReference type="PANTHER" id="PTHR37179:SF1">
    <property type="entry name" value="TRANSGLYCOSYLASE"/>
    <property type="match status" value="1"/>
</dbReference>
<feature type="region of interest" description="Disordered" evidence="1">
    <location>
        <begin position="208"/>
        <end position="237"/>
    </location>
</feature>
<reference evidence="3 4" key="1">
    <citation type="submission" date="2024-03" db="EMBL/GenBank/DDBJ databases">
        <title>Complete genome sequence of the green alga Chloropicon roscoffensis RCC1871.</title>
        <authorList>
            <person name="Lemieux C."/>
            <person name="Pombert J.-F."/>
            <person name="Otis C."/>
            <person name="Turmel M."/>
        </authorList>
    </citation>
    <scope>NUCLEOTIDE SEQUENCE [LARGE SCALE GENOMIC DNA]</scope>
    <source>
        <strain evidence="3 4">RCC1871</strain>
    </source>
</reference>
<feature type="compositionally biased region" description="Basic and acidic residues" evidence="1">
    <location>
        <begin position="216"/>
        <end position="237"/>
    </location>
</feature>
<dbReference type="InterPro" id="IPR018392">
    <property type="entry name" value="LysM"/>
</dbReference>
<dbReference type="CDD" id="cd00118">
    <property type="entry name" value="LysM"/>
    <property type="match status" value="1"/>
</dbReference>
<dbReference type="Gene3D" id="1.10.530.10">
    <property type="match status" value="1"/>
</dbReference>
<dbReference type="InterPro" id="IPR036779">
    <property type="entry name" value="LysM_dom_sf"/>
</dbReference>
<sequence length="237" mass="25432">MTFSHKKLCARELLALASKVIGSSNKIEGVCPEMVAAIALVESGGSPTAYRYERHLGEASAGLTQVLFSTARWLASDMGFDELGKPKTEEDLYRPEVAVYLCAGYLCWLRTYKGEERNDEFCVRGYNGGPNGINLAATESYWQKYQAALGLVVGEAGTAAAAQSGRVHVVVQGDTLYGIAKRAGVPLEELVSANPGVDPQRLRIGQELTIPAGGDGGERAERDEEGAGERRRGCSLM</sequence>
<name>A0AAX4PNS3_9CHLO</name>